<keyword evidence="8 10" id="KW-0560">Oxidoreductase</keyword>
<keyword evidence="14" id="KW-1185">Reference proteome</keyword>
<dbReference type="EC" id="1.5.-.-" evidence="10"/>
<comment type="caution">
    <text evidence="13">The sequence shown here is derived from an EMBL/GenBank/DDBJ whole genome shotgun (WGS) entry which is preliminary data.</text>
</comment>
<evidence type="ECO:0000256" key="8">
    <source>
        <dbReference type="ARBA" id="ARBA00023002"/>
    </source>
</evidence>
<keyword evidence="9 10" id="KW-0511">Multifunctional enzyme</keyword>
<evidence type="ECO:0000313" key="14">
    <source>
        <dbReference type="Proteomes" id="UP000072660"/>
    </source>
</evidence>
<dbReference type="EC" id="2.1.1.61" evidence="10"/>
<dbReference type="InterPro" id="IPR036188">
    <property type="entry name" value="FAD/NAD-bd_sf"/>
</dbReference>
<dbReference type="NCBIfam" id="NF002481">
    <property type="entry name" value="PRK01747.1-2"/>
    <property type="match status" value="1"/>
</dbReference>
<comment type="catalytic activity">
    <reaction evidence="10">
        <text>5-aminomethyl-2-thiouridine(34) in tRNA + S-adenosyl-L-methionine = 5-methylaminomethyl-2-thiouridine(34) in tRNA + S-adenosyl-L-homocysteine + H(+)</text>
        <dbReference type="Rhea" id="RHEA:19569"/>
        <dbReference type="Rhea" id="RHEA-COMP:10195"/>
        <dbReference type="Rhea" id="RHEA-COMP:10197"/>
        <dbReference type="ChEBI" id="CHEBI:15378"/>
        <dbReference type="ChEBI" id="CHEBI:57856"/>
        <dbReference type="ChEBI" id="CHEBI:59789"/>
        <dbReference type="ChEBI" id="CHEBI:74454"/>
        <dbReference type="ChEBI" id="CHEBI:74455"/>
        <dbReference type="EC" id="2.1.1.61"/>
    </reaction>
</comment>
<evidence type="ECO:0000256" key="10">
    <source>
        <dbReference type="HAMAP-Rule" id="MF_01102"/>
    </source>
</evidence>
<dbReference type="GO" id="GO:0004808">
    <property type="term" value="F:tRNA (5-methylaminomethyl-2-thiouridylate)(34)-methyltransferase activity"/>
    <property type="evidence" value="ECO:0007669"/>
    <property type="project" value="UniProtKB-EC"/>
</dbReference>
<keyword evidence="1 10" id="KW-0963">Cytoplasm</keyword>
<comment type="cofactor">
    <cofactor evidence="10">
        <name>FAD</name>
        <dbReference type="ChEBI" id="CHEBI:57692"/>
    </cofactor>
</comment>
<comment type="function">
    <text evidence="10">Catalyzes the last two steps in the biosynthesis of 5-methylaminomethyl-2-thiouridine (mnm(5)s(2)U) at the wobble position (U34) in tRNA. Catalyzes the FAD-dependent demodification of cmnm(5)s(2)U34 to nm(5)s(2)U34, followed by the transfer of a methyl group from S-adenosyl-L-methionine to nm(5)s(2)U34, to form mnm(5)s(2)U34.</text>
</comment>
<evidence type="ECO:0000259" key="11">
    <source>
        <dbReference type="Pfam" id="PF01266"/>
    </source>
</evidence>
<keyword evidence="3 10" id="KW-0285">Flavoprotein</keyword>
<keyword evidence="6 10" id="KW-0819">tRNA processing</keyword>
<reference evidence="13 14" key="1">
    <citation type="submission" date="2016-02" db="EMBL/GenBank/DDBJ databases">
        <authorList>
            <person name="Wen L."/>
            <person name="He K."/>
            <person name="Yang H."/>
        </authorList>
    </citation>
    <scope>NUCLEOTIDE SEQUENCE [LARGE SCALE GENOMIC DNA]</scope>
    <source>
        <strain evidence="13 14">CV58</strain>
    </source>
</reference>
<keyword evidence="5 10" id="KW-0949">S-adenosyl-L-methionine</keyword>
<evidence type="ECO:0000313" key="13">
    <source>
        <dbReference type="EMBL" id="KXU39001.1"/>
    </source>
</evidence>
<dbReference type="NCBIfam" id="NF033855">
    <property type="entry name" value="tRNA_MNMC2"/>
    <property type="match status" value="1"/>
</dbReference>
<dbReference type="HAMAP" id="MF_01102">
    <property type="entry name" value="MnmC"/>
    <property type="match status" value="1"/>
</dbReference>
<dbReference type="Pfam" id="PF01266">
    <property type="entry name" value="DAO"/>
    <property type="match status" value="1"/>
</dbReference>
<keyword evidence="4 10" id="KW-0808">Transferase</keyword>
<dbReference type="SUPFAM" id="SSF54373">
    <property type="entry name" value="FAD-linked reductases, C-terminal domain"/>
    <property type="match status" value="1"/>
</dbReference>
<comment type="similarity">
    <text evidence="10">In the C-terminal section; belongs to the DAO family.</text>
</comment>
<dbReference type="Gene3D" id="3.50.50.60">
    <property type="entry name" value="FAD/NAD(P)-binding domain"/>
    <property type="match status" value="1"/>
</dbReference>
<accession>A0A139SX79</accession>
<evidence type="ECO:0000256" key="6">
    <source>
        <dbReference type="ARBA" id="ARBA00022694"/>
    </source>
</evidence>
<dbReference type="InterPro" id="IPR029063">
    <property type="entry name" value="SAM-dependent_MTases_sf"/>
</dbReference>
<dbReference type="PANTHER" id="PTHR13847:SF283">
    <property type="entry name" value="TRNA 5-METHYLAMINOMETHYL-2-THIOURIDINE BIOSYNTHESIS BIFUNCTIONAL PROTEIN MNMC"/>
    <property type="match status" value="1"/>
</dbReference>
<protein>
    <recommendedName>
        <fullName evidence="10">tRNA 5-methylaminomethyl-2-thiouridine biosynthesis bifunctional protein MnmC</fullName>
        <shortName evidence="10">tRNA mnm(5)s(2)U biosynthesis bifunctional protein</shortName>
    </recommendedName>
    <domain>
        <recommendedName>
            <fullName evidence="10">tRNA (mnm(5)s(2)U34)-methyltransferase</fullName>
            <ecNumber evidence="10">2.1.1.61</ecNumber>
        </recommendedName>
    </domain>
    <domain>
        <recommendedName>
            <fullName evidence="10">FAD-dependent cmnm(5)s(2)U34 oxidoreductase</fullName>
            <ecNumber evidence="10">1.5.-.-</ecNumber>
        </recommendedName>
    </domain>
</protein>
<sequence>MSEHRPAPAQLAWDAAGLPYSAQFDDVYFSRSGGLTETQQVFIEGNDLNARFAALKDGQTLVIGETGFGTGLNFLCAWQLFEQLAPKGARLHFISAEKYPLSRADLTRALALWPSLKHFSDQLLANWRGIYSGFQRLVLGGGRVLLDLLLGDAATSFAQLDAQVDAWFLDGFTPAKNPLLWSEALFAQIARLSCKQATFATFTSAGTVRRGLQAAGFAVHKVQGFAGKREMLRGHLAKTAPMVWQPPWFARPPQVAGREVLVIGAGLAGCASAASLAARGYAVTLLERHGQIAAEGSGNPQGVLYFRPSPHDTPMSQWLLSGFGFCLRQLQLLPRGRDWDACGLLQLPLRSKDAVQQALLAEAFSHSGLLKAVSREEAEALAGVKLASGGLFYPDGAWVRPQALCRALIYSPLIELKLHQEALHLARTASGLWQVRSGNKLLGEAPLLVLANATEAKRFTQTALLPLKPIRGQLTTVEQTEASAALKTVLCGEGYISPALRGVHSLGASFNFKRSDLEPSFSEQQENLERLREISPDLLARLNLSSSAGRLKNRVALRCTSPDYLPLIGPLADFAEFARAYAPLSKNANKRLSEPCPWLDGLYVNCAHGARGLASTLLAGELLAAWINAEPLPVPRSVANACHPNRFALRRLIRGES</sequence>
<feature type="region of interest" description="FAD-dependent cmnm(5)s(2)U34 oxidoreductase" evidence="10">
    <location>
        <begin position="263"/>
        <end position="657"/>
    </location>
</feature>
<comment type="similarity">
    <text evidence="10">In the N-terminal section; belongs to the methyltransferase superfamily. tRNA (mnm(5)s(2)U34)-methyltransferase family.</text>
</comment>
<dbReference type="OrthoDB" id="9786494at2"/>
<dbReference type="GO" id="GO:0002098">
    <property type="term" value="P:tRNA wobble uridine modification"/>
    <property type="evidence" value="ECO:0007669"/>
    <property type="project" value="TreeGrafter"/>
</dbReference>
<evidence type="ECO:0000256" key="4">
    <source>
        <dbReference type="ARBA" id="ARBA00022679"/>
    </source>
</evidence>
<dbReference type="GO" id="GO:0032259">
    <property type="term" value="P:methylation"/>
    <property type="evidence" value="ECO:0007669"/>
    <property type="project" value="UniProtKB-KW"/>
</dbReference>
<evidence type="ECO:0000256" key="3">
    <source>
        <dbReference type="ARBA" id="ARBA00022630"/>
    </source>
</evidence>
<dbReference type="GO" id="GO:0005737">
    <property type="term" value="C:cytoplasm"/>
    <property type="evidence" value="ECO:0007669"/>
    <property type="project" value="UniProtKB-SubCell"/>
</dbReference>
<dbReference type="InterPro" id="IPR006076">
    <property type="entry name" value="FAD-dep_OxRdtase"/>
</dbReference>
<evidence type="ECO:0000256" key="9">
    <source>
        <dbReference type="ARBA" id="ARBA00023268"/>
    </source>
</evidence>
<gene>
    <name evidence="10" type="primary">mnmC</name>
    <name evidence="13" type="ORF">AXE65_11215</name>
</gene>
<dbReference type="Pfam" id="PF05430">
    <property type="entry name" value="Methyltransf_30"/>
    <property type="match status" value="1"/>
</dbReference>
<dbReference type="SUPFAM" id="SSF51905">
    <property type="entry name" value="FAD/NAD(P)-binding domain"/>
    <property type="match status" value="1"/>
</dbReference>
<dbReference type="Proteomes" id="UP000072660">
    <property type="component" value="Unassembled WGS sequence"/>
</dbReference>
<dbReference type="Gene3D" id="3.40.50.150">
    <property type="entry name" value="Vaccinia Virus protein VP39"/>
    <property type="match status" value="1"/>
</dbReference>
<keyword evidence="2 10" id="KW-0489">Methyltransferase</keyword>
<proteinExistence type="inferred from homology"/>
<dbReference type="AlphaFoldDB" id="A0A139SX79"/>
<evidence type="ECO:0000256" key="2">
    <source>
        <dbReference type="ARBA" id="ARBA00022603"/>
    </source>
</evidence>
<dbReference type="PANTHER" id="PTHR13847">
    <property type="entry name" value="SARCOSINE DEHYDROGENASE-RELATED"/>
    <property type="match status" value="1"/>
</dbReference>
<keyword evidence="7 10" id="KW-0274">FAD</keyword>
<feature type="domain" description="MnmC-like methyltransferase" evidence="12">
    <location>
        <begin position="116"/>
        <end position="235"/>
    </location>
</feature>
<dbReference type="NCBIfam" id="TIGR03197">
    <property type="entry name" value="MnmC_Cterm"/>
    <property type="match status" value="1"/>
</dbReference>
<comment type="subcellular location">
    <subcellularLocation>
        <location evidence="10">Cytoplasm</location>
    </subcellularLocation>
</comment>
<dbReference type="GO" id="GO:0016645">
    <property type="term" value="F:oxidoreductase activity, acting on the CH-NH group of donors"/>
    <property type="evidence" value="ECO:0007669"/>
    <property type="project" value="InterPro"/>
</dbReference>
<organism evidence="13 14">
    <name type="scientific">Ventosimonas gracilis</name>
    <dbReference type="NCBI Taxonomy" id="1680762"/>
    <lineage>
        <taxon>Bacteria</taxon>
        <taxon>Pseudomonadati</taxon>
        <taxon>Pseudomonadota</taxon>
        <taxon>Gammaproteobacteria</taxon>
        <taxon>Pseudomonadales</taxon>
        <taxon>Ventosimonadaceae</taxon>
        <taxon>Ventosimonas</taxon>
    </lineage>
</organism>
<evidence type="ECO:0000256" key="5">
    <source>
        <dbReference type="ARBA" id="ARBA00022691"/>
    </source>
</evidence>
<feature type="domain" description="FAD dependent oxidoreductase" evidence="11">
    <location>
        <begin position="260"/>
        <end position="626"/>
    </location>
</feature>
<evidence type="ECO:0000256" key="7">
    <source>
        <dbReference type="ARBA" id="ARBA00022827"/>
    </source>
</evidence>
<dbReference type="InterPro" id="IPR023032">
    <property type="entry name" value="tRNA_MAMT_biosynth_bifunc_MnmC"/>
</dbReference>
<dbReference type="EMBL" id="LSZO01000058">
    <property type="protein sequence ID" value="KXU39001.1"/>
    <property type="molecule type" value="Genomic_DNA"/>
</dbReference>
<dbReference type="InterPro" id="IPR008471">
    <property type="entry name" value="MnmC-like_methylTransf"/>
</dbReference>
<dbReference type="GO" id="GO:0050660">
    <property type="term" value="F:flavin adenine dinucleotide binding"/>
    <property type="evidence" value="ECO:0007669"/>
    <property type="project" value="UniProtKB-UniRule"/>
</dbReference>
<dbReference type="RefSeq" id="WP_068387990.1">
    <property type="nucleotide sequence ID" value="NZ_LSZO01000058.1"/>
</dbReference>
<evidence type="ECO:0000256" key="1">
    <source>
        <dbReference type="ARBA" id="ARBA00022490"/>
    </source>
</evidence>
<dbReference type="InterPro" id="IPR047785">
    <property type="entry name" value="tRNA_MNMC2"/>
</dbReference>
<name>A0A139SX79_9GAMM</name>
<evidence type="ECO:0000259" key="12">
    <source>
        <dbReference type="Pfam" id="PF05430"/>
    </source>
</evidence>
<dbReference type="Gene3D" id="3.30.9.10">
    <property type="entry name" value="D-Amino Acid Oxidase, subunit A, domain 2"/>
    <property type="match status" value="1"/>
</dbReference>
<feature type="region of interest" description="tRNA (mnm(5)s(2)U34)-methyltransferase" evidence="10">
    <location>
        <begin position="1"/>
        <end position="237"/>
    </location>
</feature>
<dbReference type="InterPro" id="IPR017610">
    <property type="entry name" value="tRNA_S-uridine_synth_MnmC_C"/>
</dbReference>